<evidence type="ECO:0000256" key="6">
    <source>
        <dbReference type="ARBA" id="ARBA00023034"/>
    </source>
</evidence>
<dbReference type="Proteomes" id="UP000694546">
    <property type="component" value="Chromosome 20"/>
</dbReference>
<dbReference type="GO" id="GO:0006886">
    <property type="term" value="P:intracellular protein transport"/>
    <property type="evidence" value="ECO:0007669"/>
    <property type="project" value="InterPro"/>
</dbReference>
<proteinExistence type="inferred from homology"/>
<comment type="similarity">
    <text evidence="2">Belongs to the COG3 family.</text>
</comment>
<evidence type="ECO:0000313" key="13">
    <source>
        <dbReference type="Proteomes" id="UP000694546"/>
    </source>
</evidence>
<sequence length="811" mass="92350">THDAKLSLWDRRGEPTAPLTDAQSDSVAEVRAAAEILPVPSELPIEDLCSLSSRSLHSPFSTTVPDSTEDVLLKGFQMLDMENARIETAQQFFSWFANLQTKMDLEEGEQYRKTREHFHSYQEQCDAILADVHAALDHLDTLQKQYLFVSNKTGTLHEACEQLLKEQAELVDLAESIQQKLSYFNELENINTKLNSPSLSVNSEGFIPMLSKLDDCIEYVSSHPNFKDYPVYLAKFKQCLSKAVHFMKSHIVNTMHNLTSQLTKRDPLGLANADNAFTLYYVKFRAAAPKVRTLIEQIEERADKIQEYHNLLEAVHQCYLDQRERLLSPSITSTITDLTSQNSKDHCALVRSGCAFMVHVCQDEHQLYNEFFSRPSPRLDELLEKLCLSLYDMLRPLIIHVIHLETLSELCGILKNEMLEDHVHNNAGQLGAFDAVVKQMLEDVQERLVYRTHIYIQTDITGYNPAPGDLAYPEKLEMMERIAQSLKEEQIKLLSQEASFSDVRLEDPGSRRSSTSSVTEASRMQASISPADLHGMWYPTVRRTLVCLSKLYRCIDRAVFQGLSQEALSACIQSLLKASDIILKNKTQVDGQLFLIKHLLIMREQIAPFHTDFAIKEISLDLKKTRDAAFKILNPKAVPKFFRLNSHNAILEFLLEGTPEIKEHYIDSKKDVDRYLKLSCEQFIQQQTHIFVGTLEELLAKVAALKTMAIEGGPTYNLSQQPWAQPAKINEIVTATYRVMKGKLPATLQSMSLYLANRDTEFILFKPVRNNIQQVFQKTHALLQEEYSGEDLQIIACPSMEQVNLLLSVSK</sequence>
<gene>
    <name evidence="12" type="primary">cog3</name>
</gene>
<dbReference type="PANTHER" id="PTHR13302:SF8">
    <property type="entry name" value="CONSERVED OLIGOMERIC GOLGI COMPLEX SUBUNIT 3"/>
    <property type="match status" value="1"/>
</dbReference>
<keyword evidence="7" id="KW-0472">Membrane</keyword>
<keyword evidence="6" id="KW-0333">Golgi apparatus</keyword>
<evidence type="ECO:0000256" key="9">
    <source>
        <dbReference type="SAM" id="MobiDB-lite"/>
    </source>
</evidence>
<keyword evidence="13" id="KW-1185">Reference proteome</keyword>
<keyword evidence="4" id="KW-0813">Transport</keyword>
<name>A0A8C5A0P7_GADMO</name>
<dbReference type="GO" id="GO:0007030">
    <property type="term" value="P:Golgi organization"/>
    <property type="evidence" value="ECO:0007669"/>
    <property type="project" value="TreeGrafter"/>
</dbReference>
<comment type="subcellular location">
    <subcellularLocation>
        <location evidence="1">Golgi apparatus membrane</location>
        <topology evidence="1">Peripheral membrane protein</topology>
    </subcellularLocation>
</comment>
<evidence type="ECO:0000256" key="7">
    <source>
        <dbReference type="ARBA" id="ARBA00023136"/>
    </source>
</evidence>
<feature type="compositionally biased region" description="Basic and acidic residues" evidence="9">
    <location>
        <begin position="1"/>
        <end position="14"/>
    </location>
</feature>
<accession>A0A8C5A0P7</accession>
<evidence type="ECO:0000256" key="3">
    <source>
        <dbReference type="ARBA" id="ARBA00020976"/>
    </source>
</evidence>
<protein>
    <recommendedName>
        <fullName evidence="3">Conserved oligomeric Golgi complex subunit 3</fullName>
    </recommendedName>
    <alternativeName>
        <fullName evidence="8">Component of oligomeric Golgi complex 3</fullName>
    </alternativeName>
</protein>
<evidence type="ECO:0000256" key="1">
    <source>
        <dbReference type="ARBA" id="ARBA00004395"/>
    </source>
</evidence>
<dbReference type="AlphaFoldDB" id="A0A8C5A0P7"/>
<feature type="region of interest" description="Disordered" evidence="9">
    <location>
        <begin position="1"/>
        <end position="25"/>
    </location>
</feature>
<keyword evidence="5" id="KW-0653">Protein transport</keyword>
<evidence type="ECO:0000313" key="12">
    <source>
        <dbReference type="Ensembl" id="ENSGMOP00000024312.1"/>
    </source>
</evidence>
<reference evidence="12" key="1">
    <citation type="submission" date="2025-08" db="UniProtKB">
        <authorList>
            <consortium name="Ensembl"/>
        </authorList>
    </citation>
    <scope>IDENTIFICATION</scope>
</reference>
<evidence type="ECO:0000259" key="11">
    <source>
        <dbReference type="Pfam" id="PF20671"/>
    </source>
</evidence>
<dbReference type="GO" id="GO:0017119">
    <property type="term" value="C:Golgi transport complex"/>
    <property type="evidence" value="ECO:0007669"/>
    <property type="project" value="TreeGrafter"/>
</dbReference>
<dbReference type="GO" id="GO:0000139">
    <property type="term" value="C:Golgi membrane"/>
    <property type="evidence" value="ECO:0007669"/>
    <property type="project" value="UniProtKB-SubCell"/>
</dbReference>
<evidence type="ECO:0000256" key="2">
    <source>
        <dbReference type="ARBA" id="ARBA00009936"/>
    </source>
</evidence>
<dbReference type="InterPro" id="IPR048685">
    <property type="entry name" value="COG3_C"/>
</dbReference>
<reference evidence="12" key="2">
    <citation type="submission" date="2025-09" db="UniProtKB">
        <authorList>
            <consortium name="Ensembl"/>
        </authorList>
    </citation>
    <scope>IDENTIFICATION</scope>
</reference>
<dbReference type="InterPro" id="IPR007265">
    <property type="entry name" value="COG_su3"/>
</dbReference>
<evidence type="ECO:0000256" key="5">
    <source>
        <dbReference type="ARBA" id="ARBA00022927"/>
    </source>
</evidence>
<feature type="domain" description="Conserved oligomeric Golgi complex subunit 3 C-terminal" evidence="11">
    <location>
        <begin position="278"/>
        <end position="624"/>
    </location>
</feature>
<dbReference type="GeneTree" id="ENSGT00390000015682"/>
<dbReference type="Pfam" id="PF20671">
    <property type="entry name" value="COG3_C"/>
    <property type="match status" value="1"/>
</dbReference>
<dbReference type="PANTHER" id="PTHR13302">
    <property type="entry name" value="CONSERVED OLIGOMERIC GOLGI COMPLEX COMPONENT 3"/>
    <property type="match status" value="1"/>
</dbReference>
<feature type="domain" description="Conserved oligomeric Golgi complex subunit 3 N-terminal" evidence="10">
    <location>
        <begin position="115"/>
        <end position="256"/>
    </location>
</feature>
<organism evidence="12 13">
    <name type="scientific">Gadus morhua</name>
    <name type="common">Atlantic cod</name>
    <dbReference type="NCBI Taxonomy" id="8049"/>
    <lineage>
        <taxon>Eukaryota</taxon>
        <taxon>Metazoa</taxon>
        <taxon>Chordata</taxon>
        <taxon>Craniata</taxon>
        <taxon>Vertebrata</taxon>
        <taxon>Euteleostomi</taxon>
        <taxon>Actinopterygii</taxon>
        <taxon>Neopterygii</taxon>
        <taxon>Teleostei</taxon>
        <taxon>Neoteleostei</taxon>
        <taxon>Acanthomorphata</taxon>
        <taxon>Zeiogadaria</taxon>
        <taxon>Gadariae</taxon>
        <taxon>Gadiformes</taxon>
        <taxon>Gadoidei</taxon>
        <taxon>Gadidae</taxon>
        <taxon>Gadus</taxon>
    </lineage>
</organism>
<dbReference type="Ensembl" id="ENSGMOT00000077431.1">
    <property type="protein sequence ID" value="ENSGMOP00000024312.1"/>
    <property type="gene ID" value="ENSGMOG00000001829.2"/>
</dbReference>
<dbReference type="GO" id="GO:0005801">
    <property type="term" value="C:cis-Golgi network"/>
    <property type="evidence" value="ECO:0007669"/>
    <property type="project" value="InterPro"/>
</dbReference>
<evidence type="ECO:0000256" key="4">
    <source>
        <dbReference type="ARBA" id="ARBA00022448"/>
    </source>
</evidence>
<evidence type="ECO:0000256" key="8">
    <source>
        <dbReference type="ARBA" id="ARBA00031339"/>
    </source>
</evidence>
<evidence type="ECO:0000259" key="10">
    <source>
        <dbReference type="Pfam" id="PF04136"/>
    </source>
</evidence>
<dbReference type="GO" id="GO:0006891">
    <property type="term" value="P:intra-Golgi vesicle-mediated transport"/>
    <property type="evidence" value="ECO:0007669"/>
    <property type="project" value="TreeGrafter"/>
</dbReference>
<dbReference type="InterPro" id="IPR048320">
    <property type="entry name" value="COG3_N"/>
</dbReference>
<dbReference type="Pfam" id="PF04136">
    <property type="entry name" value="COG3_N"/>
    <property type="match status" value="1"/>
</dbReference>